<evidence type="ECO:0000256" key="3">
    <source>
        <dbReference type="ARBA" id="ARBA00023125"/>
    </source>
</evidence>
<comment type="similarity">
    <text evidence="1">Belongs to the 'phage' integrase family.</text>
</comment>
<dbReference type="PROSITE" id="PS51898">
    <property type="entry name" value="TYR_RECOMBINASE"/>
    <property type="match status" value="1"/>
</dbReference>
<feature type="domain" description="Core-binding (CB)" evidence="7">
    <location>
        <begin position="59"/>
        <end position="141"/>
    </location>
</feature>
<dbReference type="InterPro" id="IPR002104">
    <property type="entry name" value="Integrase_catalytic"/>
</dbReference>
<proteinExistence type="inferred from homology"/>
<evidence type="ECO:0008006" key="9">
    <source>
        <dbReference type="Google" id="ProtNLM"/>
    </source>
</evidence>
<keyword evidence="3 5" id="KW-0238">DNA-binding</keyword>
<dbReference type="Gene3D" id="1.10.443.10">
    <property type="entry name" value="Intergrase catalytic core"/>
    <property type="match status" value="1"/>
</dbReference>
<dbReference type="Pfam" id="PF13102">
    <property type="entry name" value="Phage_int_SAM_5"/>
    <property type="match status" value="1"/>
</dbReference>
<evidence type="ECO:0000256" key="4">
    <source>
        <dbReference type="ARBA" id="ARBA00023172"/>
    </source>
</evidence>
<dbReference type="InterPro" id="IPR010998">
    <property type="entry name" value="Integrase_recombinase_N"/>
</dbReference>
<dbReference type="InterPro" id="IPR011010">
    <property type="entry name" value="DNA_brk_join_enz"/>
</dbReference>
<dbReference type="GO" id="GO:0006310">
    <property type="term" value="P:DNA recombination"/>
    <property type="evidence" value="ECO:0007669"/>
    <property type="project" value="UniProtKB-KW"/>
</dbReference>
<dbReference type="Gene3D" id="1.10.150.130">
    <property type="match status" value="1"/>
</dbReference>
<sequence>MASIYRDKKSGYWYINYITPDGRRVRKSLGTKDRKLAELALKDFEVQLAKGKLGFVMDVPLSDFLEYYLKWSKATKAKRTYEAEVNACKKLLEFVEPTVKLSKITKQRVEAFKAFLIEKGYSRTYANIILRHLKAIFQKAVEWNYVETNPFKVPLFKTEEKVRYLTPDKLSTFFSFINNPLHKAIIAFLFYTGLRLSEACNLLWEQVNLEEGYITVKNRRDYRTKTYKERIIPISSHLYPYLLTLQQHKKNEKVIPLSYYSVAGLFKRYSKKSKIHCSPHMLRHSFATMLASNNVSIKAIQELLGHSSVKTTEIYAKFAKDYLKDIVQKLNIPL</sequence>
<dbReference type="InterPro" id="IPR044068">
    <property type="entry name" value="CB"/>
</dbReference>
<keyword evidence="2" id="KW-0229">DNA integration</keyword>
<evidence type="ECO:0000256" key="2">
    <source>
        <dbReference type="ARBA" id="ARBA00022908"/>
    </source>
</evidence>
<protein>
    <recommendedName>
        <fullName evidence="9">Site-specific integrase</fullName>
    </recommendedName>
</protein>
<dbReference type="GO" id="GO:0003677">
    <property type="term" value="F:DNA binding"/>
    <property type="evidence" value="ECO:0007669"/>
    <property type="project" value="UniProtKB-UniRule"/>
</dbReference>
<evidence type="ECO:0000313" key="8">
    <source>
        <dbReference type="EMBL" id="HEW45348.1"/>
    </source>
</evidence>
<dbReference type="PROSITE" id="PS51900">
    <property type="entry name" value="CB"/>
    <property type="match status" value="1"/>
</dbReference>
<dbReference type="InterPro" id="IPR025269">
    <property type="entry name" value="SAM-like_dom"/>
</dbReference>
<name>A0A7C2VDB0_9AQUI</name>
<keyword evidence="4" id="KW-0233">DNA recombination</keyword>
<accession>A0A7C2VDB0</accession>
<dbReference type="AlphaFoldDB" id="A0A7C2VDB0"/>
<feature type="domain" description="Tyr recombinase" evidence="6">
    <location>
        <begin position="160"/>
        <end position="328"/>
    </location>
</feature>
<gene>
    <name evidence="8" type="ORF">ENO47_01555</name>
</gene>
<dbReference type="InterPro" id="IPR013762">
    <property type="entry name" value="Integrase-like_cat_sf"/>
</dbReference>
<organism evidence="8">
    <name type="scientific">Hydrogenobacter sp</name>
    <dbReference type="NCBI Taxonomy" id="2152829"/>
    <lineage>
        <taxon>Bacteria</taxon>
        <taxon>Pseudomonadati</taxon>
        <taxon>Aquificota</taxon>
        <taxon>Aquificia</taxon>
        <taxon>Aquificales</taxon>
        <taxon>Aquificaceae</taxon>
        <taxon>Hydrogenobacter</taxon>
    </lineage>
</organism>
<dbReference type="InterPro" id="IPR050090">
    <property type="entry name" value="Tyrosine_recombinase_XerCD"/>
</dbReference>
<dbReference type="PANTHER" id="PTHR30349">
    <property type="entry name" value="PHAGE INTEGRASE-RELATED"/>
    <property type="match status" value="1"/>
</dbReference>
<evidence type="ECO:0000256" key="1">
    <source>
        <dbReference type="ARBA" id="ARBA00008857"/>
    </source>
</evidence>
<evidence type="ECO:0000259" key="6">
    <source>
        <dbReference type="PROSITE" id="PS51898"/>
    </source>
</evidence>
<evidence type="ECO:0000256" key="5">
    <source>
        <dbReference type="PROSITE-ProRule" id="PRU01248"/>
    </source>
</evidence>
<comment type="caution">
    <text evidence="8">The sequence shown here is derived from an EMBL/GenBank/DDBJ whole genome shotgun (WGS) entry which is preliminary data.</text>
</comment>
<reference evidence="8" key="1">
    <citation type="journal article" date="2020" name="mSystems">
        <title>Genome- and Community-Level Interaction Insights into Carbon Utilization and Element Cycling Functions of Hydrothermarchaeota in Hydrothermal Sediment.</title>
        <authorList>
            <person name="Zhou Z."/>
            <person name="Liu Y."/>
            <person name="Xu W."/>
            <person name="Pan J."/>
            <person name="Luo Z.H."/>
            <person name="Li M."/>
        </authorList>
    </citation>
    <scope>NUCLEOTIDE SEQUENCE [LARGE SCALE GENOMIC DNA]</scope>
    <source>
        <strain evidence="8">SpSt-132</strain>
    </source>
</reference>
<dbReference type="Pfam" id="PF00589">
    <property type="entry name" value="Phage_integrase"/>
    <property type="match status" value="1"/>
</dbReference>
<evidence type="ECO:0000259" key="7">
    <source>
        <dbReference type="PROSITE" id="PS51900"/>
    </source>
</evidence>
<dbReference type="GO" id="GO:0015074">
    <property type="term" value="P:DNA integration"/>
    <property type="evidence" value="ECO:0007669"/>
    <property type="project" value="UniProtKB-KW"/>
</dbReference>
<dbReference type="CDD" id="cd00397">
    <property type="entry name" value="DNA_BRE_C"/>
    <property type="match status" value="1"/>
</dbReference>
<dbReference type="PANTHER" id="PTHR30349:SF64">
    <property type="entry name" value="PROPHAGE INTEGRASE INTD-RELATED"/>
    <property type="match status" value="1"/>
</dbReference>
<dbReference type="SUPFAM" id="SSF56349">
    <property type="entry name" value="DNA breaking-rejoining enzymes"/>
    <property type="match status" value="1"/>
</dbReference>
<dbReference type="EMBL" id="DSFP01000022">
    <property type="protein sequence ID" value="HEW45348.1"/>
    <property type="molecule type" value="Genomic_DNA"/>
</dbReference>